<dbReference type="EMBL" id="JN408834">
    <property type="protein sequence ID" value="AER41493.1"/>
    <property type="molecule type" value="Genomic_DNA"/>
</dbReference>
<dbReference type="KEGG" id="vg:13842676"/>
<protein>
    <submittedName>
        <fullName evidence="1">Uncharacterized protein</fullName>
    </submittedName>
</protein>
<evidence type="ECO:0000313" key="2">
    <source>
        <dbReference type="Proteomes" id="UP000201571"/>
    </source>
</evidence>
<proteinExistence type="predicted"/>
<accession>K4EQE6</accession>
<organism evidence="1 2">
    <name type="scientific">Epinotia aporema granulovirus</name>
    <dbReference type="NCBI Taxonomy" id="166056"/>
    <lineage>
        <taxon>Viruses</taxon>
        <taxon>Viruses incertae sedis</taxon>
        <taxon>Naldaviricetes</taxon>
        <taxon>Lefavirales</taxon>
        <taxon>Baculoviridae</taxon>
        <taxon>Betabaculovirus</taxon>
        <taxon>Betabaculovirus epaporemae</taxon>
    </lineage>
</organism>
<dbReference type="Proteomes" id="UP000201571">
    <property type="component" value="Segment"/>
</dbReference>
<reference evidence="1 2" key="1">
    <citation type="journal article" date="2012" name="BMC Genomics">
        <title>Genome of Epinotia aporema granulovirus (EpapGV), a polyorganotropic fast killing betabaculovirus with a novel thymidylate kinase gene.</title>
        <authorList>
            <person name="Ferrelli M.L."/>
            <person name="Salvador R."/>
            <person name="Biedma M.E."/>
            <person name="Berretta M.F."/>
            <person name="Haase S."/>
            <person name="Sciocco-Cap A."/>
            <person name="Ghiringhelli P.D."/>
            <person name="Romanowski V."/>
        </authorList>
    </citation>
    <scope>NUCLEOTIDE SEQUENCE [LARGE SCALE GENOMIC DNA]</scope>
</reference>
<dbReference type="GeneID" id="13842676"/>
<dbReference type="RefSeq" id="YP_006908575.1">
    <property type="nucleotide sequence ID" value="NC_018875.1"/>
</dbReference>
<name>K4EQE6_9BBAC</name>
<sequence>MNFALSVYKNVTGLFSCNERLEQVEIDLPLLKETLINIEAKLDSLLYKLLEDDEFMLHSRASSNHSTRSNLAIFVKPKHNDHTQIQYVTGDAKTFATRKNIYSSCEMEMIDDRPVNESRHEIAKINRALTDNGYNITTVSENSLLVDCNYNTLKDIINNVE</sequence>
<dbReference type="OrthoDB" id="27944at10239"/>
<keyword evidence="2" id="KW-1185">Reference proteome</keyword>
<evidence type="ECO:0000313" key="1">
    <source>
        <dbReference type="EMBL" id="AER41493.1"/>
    </source>
</evidence>